<dbReference type="InterPro" id="IPR043502">
    <property type="entry name" value="DNA/RNA_pol_sf"/>
</dbReference>
<evidence type="ECO:0000256" key="5">
    <source>
        <dbReference type="ARBA" id="ARBA00022750"/>
    </source>
</evidence>
<reference evidence="10" key="2">
    <citation type="journal article" date="2023" name="Int. J. Mol. Sci.">
        <title>De Novo Assembly and Annotation of 11 Diverse Shrub Willow (Salix) Genomes Reveals Novel Gene Organization in Sex-Linked Regions.</title>
        <authorList>
            <person name="Hyden B."/>
            <person name="Feng K."/>
            <person name="Yates T.B."/>
            <person name="Jawdy S."/>
            <person name="Cereghino C."/>
            <person name="Smart L.B."/>
            <person name="Muchero W."/>
        </authorList>
    </citation>
    <scope>NUCLEOTIDE SEQUENCE [LARGE SCALE GENOMIC DNA]</scope>
    <source>
        <tissue evidence="10">Shoot tip</tissue>
    </source>
</reference>
<comment type="caution">
    <text evidence="10">The sequence shown here is derived from an EMBL/GenBank/DDBJ whole genome shotgun (WGS) entry which is preliminary data.</text>
</comment>
<dbReference type="GO" id="GO:0004190">
    <property type="term" value="F:aspartic-type endopeptidase activity"/>
    <property type="evidence" value="ECO:0007669"/>
    <property type="project" value="UniProtKB-KW"/>
</dbReference>
<keyword evidence="7" id="KW-0378">Hydrolase</keyword>
<name>A0A9Q0ZK25_SALVM</name>
<sequence length="233" mass="26886">MVINYKKMNNKTKGDGSLLPKKDELLDVDFGLTPSIFQRHMDESFKAVAKTRQPAKLKKDTVWSWTPQDTDYVDKIKRYVKHLPPVYHPQRDDPLITEMNASDLYRGGVLKAKTSHGQEQVCGYASGTFKPAEKNNEKQILALIRTIERFKGYLTETHFTARSDDKNIFHFLDLNIHGSYKQGRLVRWQLWLQSFNFTVEHIAGTTSALADCPSRDLAETCQKCWTISSEKWN</sequence>
<dbReference type="PANTHER" id="PTHR33064">
    <property type="entry name" value="POL PROTEIN"/>
    <property type="match status" value="1"/>
</dbReference>
<evidence type="ECO:0000259" key="9">
    <source>
        <dbReference type="Pfam" id="PF17917"/>
    </source>
</evidence>
<dbReference type="SUPFAM" id="SSF56672">
    <property type="entry name" value="DNA/RNA polymerases"/>
    <property type="match status" value="1"/>
</dbReference>
<keyword evidence="11" id="KW-1185">Reference proteome</keyword>
<keyword evidence="8" id="KW-0695">RNA-directed DNA polymerase</keyword>
<dbReference type="InterPro" id="IPR041373">
    <property type="entry name" value="RT_RNaseH"/>
</dbReference>
<keyword evidence="3" id="KW-0548">Nucleotidyltransferase</keyword>
<evidence type="ECO:0000256" key="8">
    <source>
        <dbReference type="ARBA" id="ARBA00022918"/>
    </source>
</evidence>
<evidence type="ECO:0000256" key="6">
    <source>
        <dbReference type="ARBA" id="ARBA00022759"/>
    </source>
</evidence>
<dbReference type="Proteomes" id="UP001151529">
    <property type="component" value="Chromosome 5"/>
</dbReference>
<evidence type="ECO:0000256" key="1">
    <source>
        <dbReference type="ARBA" id="ARBA00022670"/>
    </source>
</evidence>
<evidence type="ECO:0000256" key="2">
    <source>
        <dbReference type="ARBA" id="ARBA00022679"/>
    </source>
</evidence>
<reference evidence="10" key="1">
    <citation type="submission" date="2022-11" db="EMBL/GenBank/DDBJ databases">
        <authorList>
            <person name="Hyden B.L."/>
            <person name="Feng K."/>
            <person name="Yates T."/>
            <person name="Jawdy S."/>
            <person name="Smart L.B."/>
            <person name="Muchero W."/>
        </authorList>
    </citation>
    <scope>NUCLEOTIDE SEQUENCE</scope>
    <source>
        <tissue evidence="10">Shoot tip</tissue>
    </source>
</reference>
<evidence type="ECO:0000313" key="11">
    <source>
        <dbReference type="Proteomes" id="UP001151529"/>
    </source>
</evidence>
<keyword evidence="5" id="KW-0064">Aspartyl protease</keyword>
<dbReference type="OrthoDB" id="849087at2759"/>
<dbReference type="CDD" id="cd09274">
    <property type="entry name" value="RNase_HI_RT_Ty3"/>
    <property type="match status" value="1"/>
</dbReference>
<evidence type="ECO:0000256" key="3">
    <source>
        <dbReference type="ARBA" id="ARBA00022695"/>
    </source>
</evidence>
<keyword evidence="2" id="KW-0808">Transferase</keyword>
<evidence type="ECO:0000313" key="10">
    <source>
        <dbReference type="EMBL" id="KAJ6737381.1"/>
    </source>
</evidence>
<proteinExistence type="predicted"/>
<dbReference type="GO" id="GO:0003964">
    <property type="term" value="F:RNA-directed DNA polymerase activity"/>
    <property type="evidence" value="ECO:0007669"/>
    <property type="project" value="UniProtKB-KW"/>
</dbReference>
<evidence type="ECO:0000256" key="7">
    <source>
        <dbReference type="ARBA" id="ARBA00022801"/>
    </source>
</evidence>
<dbReference type="Pfam" id="PF17917">
    <property type="entry name" value="RT_RNaseH"/>
    <property type="match status" value="1"/>
</dbReference>
<dbReference type="GO" id="GO:0006508">
    <property type="term" value="P:proteolysis"/>
    <property type="evidence" value="ECO:0007669"/>
    <property type="project" value="UniProtKB-KW"/>
</dbReference>
<protein>
    <submittedName>
        <fullName evidence="10">ENZYMATIC POLYPROTEIN-RELATED</fullName>
    </submittedName>
</protein>
<gene>
    <name evidence="10" type="ORF">OIU85_019439</name>
</gene>
<evidence type="ECO:0000256" key="4">
    <source>
        <dbReference type="ARBA" id="ARBA00022722"/>
    </source>
</evidence>
<dbReference type="EMBL" id="JAPFFL010000003">
    <property type="protein sequence ID" value="KAJ6737381.1"/>
    <property type="molecule type" value="Genomic_DNA"/>
</dbReference>
<keyword evidence="1" id="KW-0645">Protease</keyword>
<keyword evidence="6" id="KW-0255">Endonuclease</keyword>
<dbReference type="GO" id="GO:0004519">
    <property type="term" value="F:endonuclease activity"/>
    <property type="evidence" value="ECO:0007669"/>
    <property type="project" value="UniProtKB-KW"/>
</dbReference>
<dbReference type="AlphaFoldDB" id="A0A9Q0ZK25"/>
<dbReference type="InterPro" id="IPR051320">
    <property type="entry name" value="Viral_Replic_Matur_Polypro"/>
</dbReference>
<accession>A0A9Q0ZK25</accession>
<organism evidence="10 11">
    <name type="scientific">Salix viminalis</name>
    <name type="common">Common osier</name>
    <name type="synonym">Basket willow</name>
    <dbReference type="NCBI Taxonomy" id="40686"/>
    <lineage>
        <taxon>Eukaryota</taxon>
        <taxon>Viridiplantae</taxon>
        <taxon>Streptophyta</taxon>
        <taxon>Embryophyta</taxon>
        <taxon>Tracheophyta</taxon>
        <taxon>Spermatophyta</taxon>
        <taxon>Magnoliopsida</taxon>
        <taxon>eudicotyledons</taxon>
        <taxon>Gunneridae</taxon>
        <taxon>Pentapetalae</taxon>
        <taxon>rosids</taxon>
        <taxon>fabids</taxon>
        <taxon>Malpighiales</taxon>
        <taxon>Salicaceae</taxon>
        <taxon>Saliceae</taxon>
        <taxon>Salix</taxon>
    </lineage>
</organism>
<dbReference type="PANTHER" id="PTHR33064:SF37">
    <property type="entry name" value="RIBONUCLEASE H"/>
    <property type="match status" value="1"/>
</dbReference>
<keyword evidence="4" id="KW-0540">Nuclease</keyword>
<feature type="domain" description="Reverse transcriptase RNase H-like" evidence="9">
    <location>
        <begin position="92"/>
        <end position="195"/>
    </location>
</feature>